<dbReference type="EMBL" id="SEOQ01000038">
    <property type="protein sequence ID" value="TFY71762.1"/>
    <property type="molecule type" value="Genomic_DNA"/>
</dbReference>
<evidence type="ECO:0000256" key="2">
    <source>
        <dbReference type="SAM" id="Coils"/>
    </source>
</evidence>
<name>A0A4Y9ZB23_9AGAM</name>
<dbReference type="InterPro" id="IPR013902">
    <property type="entry name" value="Mug135-like_C"/>
</dbReference>
<evidence type="ECO:0000313" key="5">
    <source>
        <dbReference type="Proteomes" id="UP000298327"/>
    </source>
</evidence>
<evidence type="ECO:0000259" key="3">
    <source>
        <dbReference type="Pfam" id="PF08593"/>
    </source>
</evidence>
<dbReference type="AlphaFoldDB" id="A0A4Y9ZB23"/>
<accession>A0A4Y9ZB23</accession>
<feature type="coiled-coil region" evidence="2">
    <location>
        <begin position="7"/>
        <end position="34"/>
    </location>
</feature>
<dbReference type="Proteomes" id="UP000298327">
    <property type="component" value="Unassembled WGS sequence"/>
</dbReference>
<proteinExistence type="inferred from homology"/>
<keyword evidence="2" id="KW-0175">Coiled coil</keyword>
<organism evidence="4 5">
    <name type="scientific">Dentipellis fragilis</name>
    <dbReference type="NCBI Taxonomy" id="205917"/>
    <lineage>
        <taxon>Eukaryota</taxon>
        <taxon>Fungi</taxon>
        <taxon>Dikarya</taxon>
        <taxon>Basidiomycota</taxon>
        <taxon>Agaricomycotina</taxon>
        <taxon>Agaricomycetes</taxon>
        <taxon>Russulales</taxon>
        <taxon>Hericiaceae</taxon>
        <taxon>Dentipellis</taxon>
    </lineage>
</organism>
<protein>
    <recommendedName>
        <fullName evidence="3">Mug135-like C-terminal domain-containing protein</fullName>
    </recommendedName>
</protein>
<dbReference type="OrthoDB" id="3230244at2759"/>
<keyword evidence="5" id="KW-1185">Reference proteome</keyword>
<evidence type="ECO:0000313" key="4">
    <source>
        <dbReference type="EMBL" id="TFY71762.1"/>
    </source>
</evidence>
<sequence length="253" mass="27823">MEAKTDRDALQAKVDRLEAAVRRLEATEADVQTASFAATAADVQGLMREQARIWNLSANDGSAMPFKEVPFVDGSWPSKPVPAAVPDGVRGRDALPVIRSLLDLENMGGEVLSMFHPKIAYFGRSVRTKFGLKRPKIGWNPRILTDPSAQMDGGSEGIHPLRAWLAMLSALGFSGCEPNTSAKWMEPPSPKDRDVRAFGWDIAQNFALFVRTRMPHEADILAISVRIRMEHGSGFAWVLTEPGIGHFLSESQL</sequence>
<reference evidence="4 5" key="1">
    <citation type="submission" date="2019-02" db="EMBL/GenBank/DDBJ databases">
        <title>Genome sequencing of the rare red list fungi Dentipellis fragilis.</title>
        <authorList>
            <person name="Buettner E."/>
            <person name="Kellner H."/>
        </authorList>
    </citation>
    <scope>NUCLEOTIDE SEQUENCE [LARGE SCALE GENOMIC DNA]</scope>
    <source>
        <strain evidence="4 5">DSM 105465</strain>
    </source>
</reference>
<gene>
    <name evidence="4" type="ORF">EVG20_g1253</name>
</gene>
<evidence type="ECO:0000256" key="1">
    <source>
        <dbReference type="ARBA" id="ARBA00005788"/>
    </source>
</evidence>
<comment type="caution">
    <text evidence="4">The sequence shown here is derived from an EMBL/GenBank/DDBJ whole genome shotgun (WGS) entry which is preliminary data.</text>
</comment>
<comment type="similarity">
    <text evidence="1">Belongs to the UPF0612 family.</text>
</comment>
<dbReference type="Pfam" id="PF08593">
    <property type="entry name" value="Mug135_C"/>
    <property type="match status" value="1"/>
</dbReference>
<feature type="domain" description="Mug135-like C-terminal" evidence="3">
    <location>
        <begin position="54"/>
        <end position="113"/>
    </location>
</feature>